<accession>A0AAD7AWB7</accession>
<sequence length="573" mass="64476">MPTVQGFKIPTAWDSNRPKFDGETASSLKLFLRNTEQVCDSGGITSEQEQKKLLLNYLDDSDIREQWQSLSMFAEAEGSTYKKWRKQILRLYPEVEDQEVGSIQKLQDICASARPISRPELGKLRRFRLAFETEAEKLKKGPSALVVNRTLVDLVLSVLEEGYSQEVEVAMNQQGIRAIHDGTAADDEVSDDETEPTTRRGDRLSYKQVLKLADYIANNWTGRTAGAMLLDSPRANTSTRVPGLIPTLVSRDSTPMNSIKTEVNERLDVFAGQMAQLRDTAILQEKRLAENLKKMESSFENTVKLLSQAVKPSPPHMDNRPREQAEERREPREQREPRPDVACHFCNGPHYIRDCRNKDEFITMGWVKVEDGQLRLGTGGWIPRYPENLSRMQKVEEHFRRQGVTRESAKAQRAGMMQSFYSSASWTQDDGYGNGYTDRVDHLYDTTEDEIRSVKIQQMGRAPSQNYMAPSPVFQQSIPFPSTGAQPLASNSGVQPPQQFLQVPQGQFASPPVQANNGIDISQLIQLFNAVRGEGTGGVVDQLVATRSGAKTDQLFCFSKNTVKSSDKFITLQ</sequence>
<dbReference type="AlphaFoldDB" id="A0AAD7AWB7"/>
<name>A0AAD7AWB7_9AGAR</name>
<comment type="caution">
    <text evidence="2">The sequence shown here is derived from an EMBL/GenBank/DDBJ whole genome shotgun (WGS) entry which is preliminary data.</text>
</comment>
<feature type="compositionally biased region" description="Acidic residues" evidence="1">
    <location>
        <begin position="184"/>
        <end position="195"/>
    </location>
</feature>
<reference evidence="2" key="1">
    <citation type="submission" date="2023-03" db="EMBL/GenBank/DDBJ databases">
        <title>Massive genome expansion in bonnet fungi (Mycena s.s.) driven by repeated elements and novel gene families across ecological guilds.</title>
        <authorList>
            <consortium name="Lawrence Berkeley National Laboratory"/>
            <person name="Harder C.B."/>
            <person name="Miyauchi S."/>
            <person name="Viragh M."/>
            <person name="Kuo A."/>
            <person name="Thoen E."/>
            <person name="Andreopoulos B."/>
            <person name="Lu D."/>
            <person name="Skrede I."/>
            <person name="Drula E."/>
            <person name="Henrissat B."/>
            <person name="Morin E."/>
            <person name="Kohler A."/>
            <person name="Barry K."/>
            <person name="LaButti K."/>
            <person name="Morin E."/>
            <person name="Salamov A."/>
            <person name="Lipzen A."/>
            <person name="Mereny Z."/>
            <person name="Hegedus B."/>
            <person name="Baldrian P."/>
            <person name="Stursova M."/>
            <person name="Weitz H."/>
            <person name="Taylor A."/>
            <person name="Grigoriev I.V."/>
            <person name="Nagy L.G."/>
            <person name="Martin F."/>
            <person name="Kauserud H."/>
        </authorList>
    </citation>
    <scope>NUCLEOTIDE SEQUENCE</scope>
    <source>
        <strain evidence="2">CBHHK002</strain>
    </source>
</reference>
<proteinExistence type="predicted"/>
<evidence type="ECO:0000313" key="3">
    <source>
        <dbReference type="Proteomes" id="UP001218218"/>
    </source>
</evidence>
<organism evidence="2 3">
    <name type="scientific">Mycena albidolilacea</name>
    <dbReference type="NCBI Taxonomy" id="1033008"/>
    <lineage>
        <taxon>Eukaryota</taxon>
        <taxon>Fungi</taxon>
        <taxon>Dikarya</taxon>
        <taxon>Basidiomycota</taxon>
        <taxon>Agaricomycotina</taxon>
        <taxon>Agaricomycetes</taxon>
        <taxon>Agaricomycetidae</taxon>
        <taxon>Agaricales</taxon>
        <taxon>Marasmiineae</taxon>
        <taxon>Mycenaceae</taxon>
        <taxon>Mycena</taxon>
    </lineage>
</organism>
<feature type="compositionally biased region" description="Basic and acidic residues" evidence="1">
    <location>
        <begin position="317"/>
        <end position="340"/>
    </location>
</feature>
<feature type="region of interest" description="Disordered" evidence="1">
    <location>
        <begin position="181"/>
        <end position="202"/>
    </location>
</feature>
<dbReference type="Proteomes" id="UP001218218">
    <property type="component" value="Unassembled WGS sequence"/>
</dbReference>
<evidence type="ECO:0000256" key="1">
    <source>
        <dbReference type="SAM" id="MobiDB-lite"/>
    </source>
</evidence>
<feature type="region of interest" description="Disordered" evidence="1">
    <location>
        <begin position="307"/>
        <end position="340"/>
    </location>
</feature>
<evidence type="ECO:0000313" key="2">
    <source>
        <dbReference type="EMBL" id="KAJ7369246.1"/>
    </source>
</evidence>
<dbReference type="EMBL" id="JARIHO010000001">
    <property type="protein sequence ID" value="KAJ7369246.1"/>
    <property type="molecule type" value="Genomic_DNA"/>
</dbReference>
<keyword evidence="3" id="KW-1185">Reference proteome</keyword>
<gene>
    <name evidence="2" type="ORF">DFH08DRAFT_797025</name>
</gene>
<protein>
    <submittedName>
        <fullName evidence="2">Uncharacterized protein</fullName>
    </submittedName>
</protein>